<feature type="transmembrane region" description="Helical" evidence="6">
    <location>
        <begin position="114"/>
        <end position="139"/>
    </location>
</feature>
<accession>A0A919RLA7</accession>
<name>A0A919RLA7_9ACTN</name>
<keyword evidence="2" id="KW-1003">Cell membrane</keyword>
<evidence type="ECO:0000256" key="2">
    <source>
        <dbReference type="ARBA" id="ARBA00022475"/>
    </source>
</evidence>
<reference evidence="8" key="1">
    <citation type="submission" date="2021-01" db="EMBL/GenBank/DDBJ databases">
        <title>Whole genome shotgun sequence of Sinosporangium siamense NBRC 109515.</title>
        <authorList>
            <person name="Komaki H."/>
            <person name="Tamura T."/>
        </authorList>
    </citation>
    <scope>NUCLEOTIDE SEQUENCE</scope>
    <source>
        <strain evidence="8">NBRC 109515</strain>
    </source>
</reference>
<dbReference type="EMBL" id="BOOW01000037">
    <property type="protein sequence ID" value="GII95678.1"/>
    <property type="molecule type" value="Genomic_DNA"/>
</dbReference>
<evidence type="ECO:0000256" key="6">
    <source>
        <dbReference type="SAM" id="Phobius"/>
    </source>
</evidence>
<keyword evidence="3 6" id="KW-0812">Transmembrane</keyword>
<dbReference type="InterPro" id="IPR051791">
    <property type="entry name" value="Pra-immunoreactive"/>
</dbReference>
<dbReference type="PANTHER" id="PTHR36115">
    <property type="entry name" value="PROLINE-RICH ANTIGEN HOMOLOG-RELATED"/>
    <property type="match status" value="1"/>
</dbReference>
<comment type="caution">
    <text evidence="8">The sequence shown here is derived from an EMBL/GenBank/DDBJ whole genome shotgun (WGS) entry which is preliminary data.</text>
</comment>
<evidence type="ECO:0000256" key="3">
    <source>
        <dbReference type="ARBA" id="ARBA00022692"/>
    </source>
</evidence>
<feature type="transmembrane region" description="Helical" evidence="6">
    <location>
        <begin position="5"/>
        <end position="26"/>
    </location>
</feature>
<gene>
    <name evidence="8" type="ORF">Ssi02_59090</name>
</gene>
<evidence type="ECO:0000256" key="1">
    <source>
        <dbReference type="ARBA" id="ARBA00004651"/>
    </source>
</evidence>
<evidence type="ECO:0000259" key="7">
    <source>
        <dbReference type="Pfam" id="PF06271"/>
    </source>
</evidence>
<evidence type="ECO:0000313" key="8">
    <source>
        <dbReference type="EMBL" id="GII95678.1"/>
    </source>
</evidence>
<feature type="transmembrane region" description="Helical" evidence="6">
    <location>
        <begin position="84"/>
        <end position="102"/>
    </location>
</feature>
<keyword evidence="4 6" id="KW-1133">Transmembrane helix</keyword>
<keyword evidence="9" id="KW-1185">Reference proteome</keyword>
<evidence type="ECO:0000256" key="4">
    <source>
        <dbReference type="ARBA" id="ARBA00022989"/>
    </source>
</evidence>
<dbReference type="Proteomes" id="UP000606172">
    <property type="component" value="Unassembled WGS sequence"/>
</dbReference>
<evidence type="ECO:0000313" key="9">
    <source>
        <dbReference type="Proteomes" id="UP000606172"/>
    </source>
</evidence>
<evidence type="ECO:0000256" key="5">
    <source>
        <dbReference type="ARBA" id="ARBA00023136"/>
    </source>
</evidence>
<protein>
    <submittedName>
        <fullName evidence="8">RDD family protein</fullName>
    </submittedName>
</protein>
<dbReference type="Pfam" id="PF06271">
    <property type="entry name" value="RDD"/>
    <property type="match status" value="1"/>
</dbReference>
<keyword evidence="5 6" id="KW-0472">Membrane</keyword>
<organism evidence="8 9">
    <name type="scientific">Sinosporangium siamense</name>
    <dbReference type="NCBI Taxonomy" id="1367973"/>
    <lineage>
        <taxon>Bacteria</taxon>
        <taxon>Bacillati</taxon>
        <taxon>Actinomycetota</taxon>
        <taxon>Actinomycetes</taxon>
        <taxon>Streptosporangiales</taxon>
        <taxon>Streptosporangiaceae</taxon>
        <taxon>Sinosporangium</taxon>
    </lineage>
</organism>
<dbReference type="GO" id="GO:0005886">
    <property type="term" value="C:plasma membrane"/>
    <property type="evidence" value="ECO:0007669"/>
    <property type="project" value="UniProtKB-SubCell"/>
</dbReference>
<dbReference type="AlphaFoldDB" id="A0A919RLA7"/>
<comment type="subcellular location">
    <subcellularLocation>
        <location evidence="1">Cell membrane</location>
        <topology evidence="1">Multi-pass membrane protein</topology>
    </subcellularLocation>
</comment>
<dbReference type="PANTHER" id="PTHR36115:SF4">
    <property type="entry name" value="MEMBRANE PROTEIN"/>
    <property type="match status" value="1"/>
</dbReference>
<feature type="transmembrane region" description="Helical" evidence="6">
    <location>
        <begin position="46"/>
        <end position="63"/>
    </location>
</feature>
<dbReference type="InterPro" id="IPR010432">
    <property type="entry name" value="RDD"/>
</dbReference>
<feature type="domain" description="RDD" evidence="7">
    <location>
        <begin position="2"/>
        <end position="155"/>
    </location>
</feature>
<sequence>MLARFIDVIPLALLVGAFTLIINGLLVRGERWNMETQTIDPASGGTLASILIALFTTLVYFGYEFLMLQKGGQTLGKMAMRTRVVMVGGSLAPGGLPVEVVLRRAGVLWGGSLLTMVAVGGFPLGTLLFSLFALVNVLWQFWDRPLQQCLHDKVAQTVVVKVP</sequence>
<proteinExistence type="predicted"/>